<dbReference type="EMBL" id="RXGB01001776">
    <property type="protein sequence ID" value="TMW97562.1"/>
    <property type="molecule type" value="Genomic_DNA"/>
</dbReference>
<accession>A0A6N2BPX0</accession>
<dbReference type="InterPro" id="IPR025398">
    <property type="entry name" value="DUF4371"/>
</dbReference>
<gene>
    <name evidence="2" type="ORF">EJD97_005300</name>
</gene>
<evidence type="ECO:0000259" key="1">
    <source>
        <dbReference type="Pfam" id="PF14291"/>
    </source>
</evidence>
<protein>
    <recommendedName>
        <fullName evidence="1">DUF4371 domain-containing protein</fullName>
    </recommendedName>
</protein>
<proteinExistence type="predicted"/>
<comment type="caution">
    <text evidence="2">The sequence shown here is derived from an EMBL/GenBank/DDBJ whole genome shotgun (WGS) entry which is preliminary data.</text>
</comment>
<reference evidence="2" key="1">
    <citation type="submission" date="2019-05" db="EMBL/GenBank/DDBJ databases">
        <title>The de novo reference genome and transcriptome assemblies of the wild tomato species Solanum chilense.</title>
        <authorList>
            <person name="Stam R."/>
            <person name="Nosenko T."/>
            <person name="Hoerger A.C."/>
            <person name="Stephan W."/>
            <person name="Seidel M.A."/>
            <person name="Kuhn J.M.M."/>
            <person name="Haberer G."/>
            <person name="Tellier A."/>
        </authorList>
    </citation>
    <scope>NUCLEOTIDE SEQUENCE</scope>
    <source>
        <tissue evidence="2">Mature leaves</tissue>
    </source>
</reference>
<organism evidence="2">
    <name type="scientific">Solanum chilense</name>
    <name type="common">Tomato</name>
    <name type="synonym">Lycopersicon chilense</name>
    <dbReference type="NCBI Taxonomy" id="4083"/>
    <lineage>
        <taxon>Eukaryota</taxon>
        <taxon>Viridiplantae</taxon>
        <taxon>Streptophyta</taxon>
        <taxon>Embryophyta</taxon>
        <taxon>Tracheophyta</taxon>
        <taxon>Spermatophyta</taxon>
        <taxon>Magnoliopsida</taxon>
        <taxon>eudicotyledons</taxon>
        <taxon>Gunneridae</taxon>
        <taxon>Pentapetalae</taxon>
        <taxon>asterids</taxon>
        <taxon>lamiids</taxon>
        <taxon>Solanales</taxon>
        <taxon>Solanaceae</taxon>
        <taxon>Solanoideae</taxon>
        <taxon>Solaneae</taxon>
        <taxon>Solanum</taxon>
        <taxon>Solanum subgen. Lycopersicon</taxon>
    </lineage>
</organism>
<feature type="domain" description="DUF4371" evidence="1">
    <location>
        <begin position="24"/>
        <end position="79"/>
    </location>
</feature>
<evidence type="ECO:0000313" key="2">
    <source>
        <dbReference type="EMBL" id="TMW97562.1"/>
    </source>
</evidence>
<dbReference type="AlphaFoldDB" id="A0A6N2BPX0"/>
<dbReference type="Pfam" id="PF14291">
    <property type="entry name" value="DUF4371"/>
    <property type="match status" value="1"/>
</dbReference>
<name>A0A6N2BPX0_SOLCI</name>
<sequence>MHRFNHKWFHEFPEWLEYSISKDAAFCLYWHKKASLQTHVGGHASIYNQSKRKCEDLIWQQQSIHTSFEKQFNQDKHGYLSA</sequence>